<dbReference type="Proteomes" id="UP001597116">
    <property type="component" value="Unassembled WGS sequence"/>
</dbReference>
<proteinExistence type="predicted"/>
<evidence type="ECO:0000256" key="1">
    <source>
        <dbReference type="SAM" id="MobiDB-lite"/>
    </source>
</evidence>
<protein>
    <submittedName>
        <fullName evidence="3">Relaxase/mobilization nuclease domain-containing protein</fullName>
    </submittedName>
</protein>
<dbReference type="RefSeq" id="WP_379885620.1">
    <property type="nucleotide sequence ID" value="NZ_JBHTLP010000041.1"/>
</dbReference>
<reference evidence="4" key="1">
    <citation type="journal article" date="2019" name="Int. J. Syst. Evol. Microbiol.">
        <title>The Global Catalogue of Microorganisms (GCM) 10K type strain sequencing project: providing services to taxonomists for standard genome sequencing and annotation.</title>
        <authorList>
            <consortium name="The Broad Institute Genomics Platform"/>
            <consortium name="The Broad Institute Genome Sequencing Center for Infectious Disease"/>
            <person name="Wu L."/>
            <person name="Ma J."/>
        </authorList>
    </citation>
    <scope>NUCLEOTIDE SEQUENCE [LARGE SCALE GENOMIC DNA]</scope>
    <source>
        <strain evidence="4">CCUG 55608</strain>
    </source>
</reference>
<gene>
    <name evidence="3" type="ORF">ACFQ4C_29560</name>
</gene>
<accession>A0ABW3QBZ4</accession>
<keyword evidence="4" id="KW-1185">Reference proteome</keyword>
<dbReference type="Pfam" id="PF03432">
    <property type="entry name" value="Relaxase"/>
    <property type="match status" value="1"/>
</dbReference>
<feature type="domain" description="MobA/VirD2-like nuclease" evidence="2">
    <location>
        <begin position="27"/>
        <end position="152"/>
    </location>
</feature>
<feature type="compositionally biased region" description="Basic and acidic residues" evidence="1">
    <location>
        <begin position="423"/>
        <end position="440"/>
    </location>
</feature>
<comment type="caution">
    <text evidence="3">The sequence shown here is derived from an EMBL/GenBank/DDBJ whole genome shotgun (WGS) entry which is preliminary data.</text>
</comment>
<name>A0ABW3QBZ4_9BACT</name>
<dbReference type="InterPro" id="IPR005094">
    <property type="entry name" value="Endonuclease_MobA/VirD2"/>
</dbReference>
<evidence type="ECO:0000313" key="4">
    <source>
        <dbReference type="Proteomes" id="UP001597116"/>
    </source>
</evidence>
<evidence type="ECO:0000259" key="2">
    <source>
        <dbReference type="Pfam" id="PF03432"/>
    </source>
</evidence>
<evidence type="ECO:0000313" key="3">
    <source>
        <dbReference type="EMBL" id="MFD1145313.1"/>
    </source>
</evidence>
<feature type="region of interest" description="Disordered" evidence="1">
    <location>
        <begin position="423"/>
        <end position="451"/>
    </location>
</feature>
<organism evidence="3 4">
    <name type="scientific">Larkinella insperata</name>
    <dbReference type="NCBI Taxonomy" id="332158"/>
    <lineage>
        <taxon>Bacteria</taxon>
        <taxon>Pseudomonadati</taxon>
        <taxon>Bacteroidota</taxon>
        <taxon>Cytophagia</taxon>
        <taxon>Cytophagales</taxon>
        <taxon>Spirosomataceae</taxon>
        <taxon>Larkinella</taxon>
    </lineage>
</organism>
<sequence>MIGKTVIGTSFGGCVRYQFEGHKHSPDEKRAEVLEAVGVRGYSADAMIADFNRGRMLNPELGRAVWHTSISFNPDDAAKLNNEKILAVAQDYLAGMGLDQTQYAVIRHHDKQHPHFHIIANRVGNDGQTISDSHNYKRSEHLLKQLSQQHGLTPVGEKRVERIQAEQLTGADQTKYQIYQATKQALQGCTSSDDFTARLQQQGITYQIRQNAAGQGVGISFKKDGYSFKGSQVDRKLSLKGIVAQIQQNRYLAAQQTPTVSATSAPVPVLSEVERNWQSAYGQHVQWVQTQNAQIRTDNAWLAQAAEQLRQVPTVETARHLLKSCPHYGLQMVLEEQIKHREYYERNQQWVQEQRQAREAQQKLAFLNDPKGSGLDRLMNDKYYTFWLNAKHSQDSPPALGFEAKTYQKAEYVQASLKDFAERREAAERQRQAQELDRQQQRKNRGLGLGR</sequence>
<dbReference type="EMBL" id="JBHTLP010000041">
    <property type="protein sequence ID" value="MFD1145313.1"/>
    <property type="molecule type" value="Genomic_DNA"/>
</dbReference>